<dbReference type="InterPro" id="IPR008937">
    <property type="entry name" value="Ras-like_GEF"/>
</dbReference>
<reference evidence="5 6" key="1">
    <citation type="submission" date="2014-04" db="EMBL/GenBank/DDBJ databases">
        <authorList>
            <consortium name="DOE Joint Genome Institute"/>
            <person name="Kuo A."/>
            <person name="Ruytinx J."/>
            <person name="Rineau F."/>
            <person name="Colpaert J."/>
            <person name="Kohler A."/>
            <person name="Nagy L.G."/>
            <person name="Floudas D."/>
            <person name="Copeland A."/>
            <person name="Barry K.W."/>
            <person name="Cichocki N."/>
            <person name="Veneault-Fourrey C."/>
            <person name="LaButti K."/>
            <person name="Lindquist E.A."/>
            <person name="Lipzen A."/>
            <person name="Lundell T."/>
            <person name="Morin E."/>
            <person name="Murat C."/>
            <person name="Sun H."/>
            <person name="Tunlid A."/>
            <person name="Henrissat B."/>
            <person name="Grigoriev I.V."/>
            <person name="Hibbett D.S."/>
            <person name="Martin F."/>
            <person name="Nordberg H.P."/>
            <person name="Cantor M.N."/>
            <person name="Hua S.X."/>
        </authorList>
    </citation>
    <scope>NUCLEOTIDE SEQUENCE [LARGE SCALE GENOMIC DNA]</scope>
    <source>
        <strain evidence="5 6">UH-Slu-Lm8-n1</strain>
    </source>
</reference>
<protein>
    <recommendedName>
        <fullName evidence="4">N-terminal Ras-GEF domain-containing protein</fullName>
    </recommendedName>
</protein>
<feature type="region of interest" description="Disordered" evidence="3">
    <location>
        <begin position="258"/>
        <end position="280"/>
    </location>
</feature>
<dbReference type="GO" id="GO:0005085">
    <property type="term" value="F:guanyl-nucleotide exchange factor activity"/>
    <property type="evidence" value="ECO:0007669"/>
    <property type="project" value="UniProtKB-KW"/>
</dbReference>
<dbReference type="Gene3D" id="1.10.840.10">
    <property type="entry name" value="Ras guanine-nucleotide exchange factors catalytic domain"/>
    <property type="match status" value="1"/>
</dbReference>
<dbReference type="SMART" id="SM00229">
    <property type="entry name" value="RasGEFN"/>
    <property type="match status" value="1"/>
</dbReference>
<dbReference type="Pfam" id="PF00618">
    <property type="entry name" value="RasGEF_N"/>
    <property type="match status" value="1"/>
</dbReference>
<reference evidence="6" key="2">
    <citation type="submission" date="2015-01" db="EMBL/GenBank/DDBJ databases">
        <title>Evolutionary Origins and Diversification of the Mycorrhizal Mutualists.</title>
        <authorList>
            <consortium name="DOE Joint Genome Institute"/>
            <consortium name="Mycorrhizal Genomics Consortium"/>
            <person name="Kohler A."/>
            <person name="Kuo A."/>
            <person name="Nagy L.G."/>
            <person name="Floudas D."/>
            <person name="Copeland A."/>
            <person name="Barry K.W."/>
            <person name="Cichocki N."/>
            <person name="Veneault-Fourrey C."/>
            <person name="LaButti K."/>
            <person name="Lindquist E.A."/>
            <person name="Lipzen A."/>
            <person name="Lundell T."/>
            <person name="Morin E."/>
            <person name="Murat C."/>
            <person name="Riley R."/>
            <person name="Ohm R."/>
            <person name="Sun H."/>
            <person name="Tunlid A."/>
            <person name="Henrissat B."/>
            <person name="Grigoriev I.V."/>
            <person name="Hibbett D.S."/>
            <person name="Martin F."/>
        </authorList>
    </citation>
    <scope>NUCLEOTIDE SEQUENCE [LARGE SCALE GENOMIC DNA]</scope>
    <source>
        <strain evidence="6">UH-Slu-Lm8-n1</strain>
    </source>
</reference>
<keyword evidence="1 2" id="KW-0344">Guanine-nucleotide releasing factor</keyword>
<dbReference type="CDD" id="cd06224">
    <property type="entry name" value="REM"/>
    <property type="match status" value="1"/>
</dbReference>
<accession>A0A0D0ALJ4</accession>
<evidence type="ECO:0000313" key="6">
    <source>
        <dbReference type="Proteomes" id="UP000054485"/>
    </source>
</evidence>
<dbReference type="PANTHER" id="PTHR23113:SF354">
    <property type="entry name" value="BUD SITE SELECTION PROTEIN 5"/>
    <property type="match status" value="1"/>
</dbReference>
<feature type="domain" description="N-terminal Ras-GEF" evidence="4">
    <location>
        <begin position="397"/>
        <end position="525"/>
    </location>
</feature>
<dbReference type="InterPro" id="IPR000651">
    <property type="entry name" value="Ras-like_Gua-exchang_fac_N"/>
</dbReference>
<feature type="region of interest" description="Disordered" evidence="3">
    <location>
        <begin position="87"/>
        <end position="108"/>
    </location>
</feature>
<dbReference type="SUPFAM" id="SSF48366">
    <property type="entry name" value="Ras GEF"/>
    <property type="match status" value="1"/>
</dbReference>
<evidence type="ECO:0000256" key="3">
    <source>
        <dbReference type="SAM" id="MobiDB-lite"/>
    </source>
</evidence>
<dbReference type="AlphaFoldDB" id="A0A0D0ALJ4"/>
<dbReference type="Gene3D" id="1.20.870.10">
    <property type="entry name" value="Son of sevenless (SoS) protein Chain: S domain 1"/>
    <property type="match status" value="1"/>
</dbReference>
<gene>
    <name evidence="5" type="ORF">CY34DRAFT_808801</name>
</gene>
<evidence type="ECO:0000313" key="5">
    <source>
        <dbReference type="EMBL" id="KIK38979.1"/>
    </source>
</evidence>
<dbReference type="PANTHER" id="PTHR23113">
    <property type="entry name" value="GUANINE NUCLEOTIDE EXCHANGE FACTOR"/>
    <property type="match status" value="1"/>
</dbReference>
<dbReference type="Proteomes" id="UP000054485">
    <property type="component" value="Unassembled WGS sequence"/>
</dbReference>
<dbReference type="OrthoDB" id="546434at2759"/>
<evidence type="ECO:0000256" key="1">
    <source>
        <dbReference type="ARBA" id="ARBA00022658"/>
    </source>
</evidence>
<name>A0A0D0ALJ4_9AGAM</name>
<organism evidence="5 6">
    <name type="scientific">Suillus luteus UH-Slu-Lm8-n1</name>
    <dbReference type="NCBI Taxonomy" id="930992"/>
    <lineage>
        <taxon>Eukaryota</taxon>
        <taxon>Fungi</taxon>
        <taxon>Dikarya</taxon>
        <taxon>Basidiomycota</taxon>
        <taxon>Agaricomycotina</taxon>
        <taxon>Agaricomycetes</taxon>
        <taxon>Agaricomycetidae</taxon>
        <taxon>Boletales</taxon>
        <taxon>Suillineae</taxon>
        <taxon>Suillaceae</taxon>
        <taxon>Suillus</taxon>
    </lineage>
</organism>
<dbReference type="InParanoid" id="A0A0D0ALJ4"/>
<dbReference type="InterPro" id="IPR023578">
    <property type="entry name" value="Ras_GEF_dom_sf"/>
</dbReference>
<dbReference type="InterPro" id="IPR036964">
    <property type="entry name" value="RASGEF_cat_dom_sf"/>
</dbReference>
<sequence length="838" mass="94730">MALIVDTIYPHMWTHFLVPKPLSANCGSQSKSTTSTTSKQWSAIRVPGIKTDAIWTHLLSHIIHTDITIISMTNTVTQSSTEPLAIKRKAAPRLEPEPEDIVDNSTSSDNPAVSSTCILSLNAPQFDIENFFPTILDSIRLFREAADAQDISSMRFLHRTVLHALTSVIRSISRLPKDVRDASSYRSAECEVWKYRLLFLSHVQLLDDKELEPVCRRQYIRQTLESLDTVMSSLKELMQVAEREMRQLKPLPDIPEEFEEDAEPEPAEGNTDQPNEACRTSLLSGDTHQSIEGSSTDGACVEEAPDELGALVEPQAIKRSKLGLTAILKPLSLSLRRKISQPFLKADSAAPVAKLTTRARDTADIRNSIALSSELFDGKLENSLPHPDDSTELFLDENGVLQLASLKGLVRYLTSAVSDDDLELSDVFFLCFRYFSTPALVLEAFIERYKEDLPNSLSPDQALVQSMHVKMRVASLLNQWVDLHWRHSEDQEVFTPLLEFAFSKISRELPGKVSLKLIQTLHNAACLNEHKGRRIEKTVQLIQGSSPAEELRSLLEPRDKKAMVKGEFANIKLSKFASPQGMEVLAHQLTALLWKKYQDFQPEDAARFWVEEATEKSTCGVSTDAGTKVTTYASFEKALHLWALDFILSAQSTEDRIQKVQFVLEWAHQCHIIRNYAGSWALFSACDRQSLVGSLLDIDARHQEILVALRLFFSHTNRMKAYKDAIQSGHGPTLPTLVLFVGDIKRQGGNEEFVDHPNAPGHKLINLRCYRPLTRAIRDMERCHAPYHIQRVDYVCQWMEEVICSYLNRPEAEWDAILFEKSRHLGKKITQECNVYIQ</sequence>
<dbReference type="PROSITE" id="PS50212">
    <property type="entry name" value="RASGEF_NTER"/>
    <property type="match status" value="1"/>
</dbReference>
<dbReference type="STRING" id="930992.A0A0D0ALJ4"/>
<dbReference type="EMBL" id="KN835364">
    <property type="protein sequence ID" value="KIK38979.1"/>
    <property type="molecule type" value="Genomic_DNA"/>
</dbReference>
<dbReference type="GO" id="GO:0007265">
    <property type="term" value="P:Ras protein signal transduction"/>
    <property type="evidence" value="ECO:0007669"/>
    <property type="project" value="TreeGrafter"/>
</dbReference>
<proteinExistence type="predicted"/>
<dbReference type="GO" id="GO:0005886">
    <property type="term" value="C:plasma membrane"/>
    <property type="evidence" value="ECO:0007669"/>
    <property type="project" value="TreeGrafter"/>
</dbReference>
<evidence type="ECO:0000259" key="4">
    <source>
        <dbReference type="PROSITE" id="PS50212"/>
    </source>
</evidence>
<dbReference type="InterPro" id="IPR001895">
    <property type="entry name" value="RASGEF_cat_dom"/>
</dbReference>
<keyword evidence="6" id="KW-1185">Reference proteome</keyword>
<dbReference type="HOGENOM" id="CLU_386410_0_0_1"/>
<evidence type="ECO:0000256" key="2">
    <source>
        <dbReference type="PROSITE-ProRule" id="PRU00135"/>
    </source>
</evidence>
<dbReference type="Pfam" id="PF00617">
    <property type="entry name" value="RasGEF"/>
    <property type="match status" value="1"/>
</dbReference>